<dbReference type="OrthoDB" id="5293744at2"/>
<dbReference type="FunFam" id="3.40.50.720:FF:000311">
    <property type="entry name" value="Ornithine cyclodeaminase"/>
    <property type="match status" value="1"/>
</dbReference>
<dbReference type="SUPFAM" id="SSF51735">
    <property type="entry name" value="NAD(P)-binding Rossmann-fold domains"/>
    <property type="match status" value="1"/>
</dbReference>
<dbReference type="PIRSF" id="PIRSF001439">
    <property type="entry name" value="CryM"/>
    <property type="match status" value="1"/>
</dbReference>
<gene>
    <name evidence="2" type="primary">lhpI_1</name>
    <name evidence="2" type="ORF">PEP31012_00079</name>
</gene>
<dbReference type="Gene3D" id="3.40.50.720">
    <property type="entry name" value="NAD(P)-binding Rossmann-like Domain"/>
    <property type="match status" value="1"/>
</dbReference>
<dbReference type="Pfam" id="PF02423">
    <property type="entry name" value="OCD_Mu_crystall"/>
    <property type="match status" value="1"/>
</dbReference>
<protein>
    <submittedName>
        <fullName evidence="2">Delta(1)-pyrroline-2-carboxylate reductase</fullName>
        <ecNumber evidence="2">1.5.1.49</ecNumber>
    </submittedName>
</protein>
<organism evidence="2 3">
    <name type="scientific">Pandoraea eparura</name>
    <dbReference type="NCBI Taxonomy" id="2508291"/>
    <lineage>
        <taxon>Bacteria</taxon>
        <taxon>Pseudomonadati</taxon>
        <taxon>Pseudomonadota</taxon>
        <taxon>Betaproteobacteria</taxon>
        <taxon>Burkholderiales</taxon>
        <taxon>Burkholderiaceae</taxon>
        <taxon>Pandoraea</taxon>
    </lineage>
</organism>
<proteinExistence type="inferred from homology"/>
<dbReference type="InterPro" id="IPR003462">
    <property type="entry name" value="ODC_Mu_crystall"/>
</dbReference>
<accession>A0A5E4RB12</accession>
<keyword evidence="2" id="KW-0560">Oxidoreductase</keyword>
<dbReference type="AlphaFoldDB" id="A0A5E4RB12"/>
<dbReference type="EC" id="1.5.1.49" evidence="2"/>
<sequence length="323" mass="34796">MQIIDPEQTRSRLPFDALVQALRAMFIEGCEVPTRHIHRIDTTGDAATMLLMPAWRKGGRLGLKLVNVFPSNAGTGIPALHSSYLLYDASTGVPLAQIDGNEITSRRTAAASALAASMLANESARRLLVVGAGRVASLLPDAYRAVRDIRNVDVWDIDRTLAEQMVIRLRADGFDANVAGSLEGAARHADIITCATLSREPLILGAWLQPGVHLDLIGGFTPEMRESDDDCYRNTRVFIDTEEALLKAGDLLGPIHAGVLTRQDVLATLEDLCSKRHPGRQSKSDITVYKSVGTALEDLAAACLVYDASPGRAPTFDADVTGL</sequence>
<dbReference type="GO" id="GO:0019752">
    <property type="term" value="P:carboxylic acid metabolic process"/>
    <property type="evidence" value="ECO:0007669"/>
    <property type="project" value="UniProtKB-ARBA"/>
</dbReference>
<comment type="similarity">
    <text evidence="1">Belongs to the ornithine cyclodeaminase/mu-crystallin family.</text>
</comment>
<dbReference type="PANTHER" id="PTHR13812:SF19">
    <property type="entry name" value="KETIMINE REDUCTASE MU-CRYSTALLIN"/>
    <property type="match status" value="1"/>
</dbReference>
<dbReference type="NCBIfam" id="NF004793">
    <property type="entry name" value="PRK06141.1"/>
    <property type="match status" value="1"/>
</dbReference>
<dbReference type="EMBL" id="CABPSH010000001">
    <property type="protein sequence ID" value="VVD60556.1"/>
    <property type="molecule type" value="Genomic_DNA"/>
</dbReference>
<dbReference type="Proteomes" id="UP000400981">
    <property type="component" value="Unassembled WGS sequence"/>
</dbReference>
<name>A0A5E4RB12_9BURK</name>
<evidence type="ECO:0000313" key="2">
    <source>
        <dbReference type="EMBL" id="VVD60556.1"/>
    </source>
</evidence>
<dbReference type="GO" id="GO:0005737">
    <property type="term" value="C:cytoplasm"/>
    <property type="evidence" value="ECO:0007669"/>
    <property type="project" value="TreeGrafter"/>
</dbReference>
<dbReference type="InterPro" id="IPR023401">
    <property type="entry name" value="ODC_N"/>
</dbReference>
<dbReference type="PANTHER" id="PTHR13812">
    <property type="entry name" value="KETIMINE REDUCTASE MU-CRYSTALLIN"/>
    <property type="match status" value="1"/>
</dbReference>
<dbReference type="GO" id="GO:0016491">
    <property type="term" value="F:oxidoreductase activity"/>
    <property type="evidence" value="ECO:0007669"/>
    <property type="project" value="UniProtKB-KW"/>
</dbReference>
<reference evidence="2 3" key="1">
    <citation type="submission" date="2019-08" db="EMBL/GenBank/DDBJ databases">
        <authorList>
            <person name="Peeters C."/>
        </authorList>
    </citation>
    <scope>NUCLEOTIDE SEQUENCE [LARGE SCALE GENOMIC DNA]</scope>
    <source>
        <strain evidence="2 3">LMG 31012</strain>
    </source>
</reference>
<dbReference type="RefSeq" id="WP_150587400.1">
    <property type="nucleotide sequence ID" value="NZ_CABPSH010000001.1"/>
</dbReference>
<evidence type="ECO:0000256" key="1">
    <source>
        <dbReference type="ARBA" id="ARBA00008903"/>
    </source>
</evidence>
<evidence type="ECO:0000313" key="3">
    <source>
        <dbReference type="Proteomes" id="UP000400981"/>
    </source>
</evidence>
<dbReference type="InterPro" id="IPR036291">
    <property type="entry name" value="NAD(P)-bd_dom_sf"/>
</dbReference>
<keyword evidence="3" id="KW-1185">Reference proteome</keyword>
<dbReference type="Gene3D" id="3.30.1780.10">
    <property type="entry name" value="ornithine cyclodeaminase, domain 1"/>
    <property type="match status" value="1"/>
</dbReference>